<evidence type="ECO:0000256" key="1">
    <source>
        <dbReference type="SAM" id="Phobius"/>
    </source>
</evidence>
<reference evidence="2 3" key="1">
    <citation type="submission" date="2015-05" db="EMBL/GenBank/DDBJ databases">
        <title>Genome sequencing and analysis of members of genus Stenotrophomonas.</title>
        <authorList>
            <person name="Patil P.P."/>
            <person name="Midha S."/>
            <person name="Patil P.B."/>
        </authorList>
    </citation>
    <scope>NUCLEOTIDE SEQUENCE [LARGE SCALE GENOMIC DNA]</scope>
    <source>
        <strain evidence="2 3">DSM 18929</strain>
    </source>
</reference>
<dbReference type="EMBL" id="LDJI01000019">
    <property type="protein sequence ID" value="KRG63896.1"/>
    <property type="molecule type" value="Genomic_DNA"/>
</dbReference>
<dbReference type="RefSeq" id="WP_057633637.1">
    <property type="nucleotide sequence ID" value="NZ_LDJI01000019.1"/>
</dbReference>
<keyword evidence="1" id="KW-0812">Transmembrane</keyword>
<evidence type="ECO:0000313" key="2">
    <source>
        <dbReference type="EMBL" id="KRG63896.1"/>
    </source>
</evidence>
<keyword evidence="3" id="KW-1185">Reference proteome</keyword>
<comment type="caution">
    <text evidence="2">The sequence shown here is derived from an EMBL/GenBank/DDBJ whole genome shotgun (WGS) entry which is preliminary data.</text>
</comment>
<proteinExistence type="predicted"/>
<dbReference type="OrthoDB" id="5906775at2"/>
<dbReference type="STRING" id="405444.ABB26_09945"/>
<name>A0A0R0CFN9_9GAMM</name>
<keyword evidence="1" id="KW-0472">Membrane</keyword>
<accession>A0A0R0CFN9</accession>
<protein>
    <submittedName>
        <fullName evidence="2">Uncharacterized protein</fullName>
    </submittedName>
</protein>
<sequence>MAKDVQGAVDEATEGFKDAVKARLSNPLLGSFALTWLLVNHRVVMVLLSGMSIEEKFKYLDSAITANANESQLHMLWIPLGAALLFAFLWPILGMGVERFNLWVERKSVARQLASKNIEVLPMKDVIALRSALATHVGEAEKLRGENKKLQVKVAAYKAVVSVFRQKSVESNIRDHLLGQKFGVYTSIELRSPHRVAIEFNSDGSLVGTLGGQGASLPQDLAFWFVEGNVLNLKGIDGAVARSFEFDARTGHFVGAFFSDPNYLRGLVFAPTS</sequence>
<evidence type="ECO:0000313" key="3">
    <source>
        <dbReference type="Proteomes" id="UP000050864"/>
    </source>
</evidence>
<keyword evidence="1" id="KW-1133">Transmembrane helix</keyword>
<organism evidence="2 3">
    <name type="scientific">Stenotrophomonas humi</name>
    <dbReference type="NCBI Taxonomy" id="405444"/>
    <lineage>
        <taxon>Bacteria</taxon>
        <taxon>Pseudomonadati</taxon>
        <taxon>Pseudomonadota</taxon>
        <taxon>Gammaproteobacteria</taxon>
        <taxon>Lysobacterales</taxon>
        <taxon>Lysobacteraceae</taxon>
        <taxon>Stenotrophomonas</taxon>
    </lineage>
</organism>
<gene>
    <name evidence="2" type="ORF">ABB26_09945</name>
</gene>
<dbReference type="Proteomes" id="UP000050864">
    <property type="component" value="Unassembled WGS sequence"/>
</dbReference>
<feature type="transmembrane region" description="Helical" evidence="1">
    <location>
        <begin position="73"/>
        <end position="97"/>
    </location>
</feature>
<feature type="transmembrane region" description="Helical" evidence="1">
    <location>
        <begin position="28"/>
        <end position="53"/>
    </location>
</feature>
<dbReference type="AlphaFoldDB" id="A0A0R0CFN9"/>
<dbReference type="PATRIC" id="fig|405444.3.peg.1009"/>